<dbReference type="Proteomes" id="UP000549617">
    <property type="component" value="Unassembled WGS sequence"/>
</dbReference>
<dbReference type="InterPro" id="IPR050238">
    <property type="entry name" value="DNA_Rep/Repair_Clamp_Loader"/>
</dbReference>
<dbReference type="EC" id="2.7.7.7" evidence="1"/>
<evidence type="ECO:0000313" key="1">
    <source>
        <dbReference type="EMBL" id="MBB5687309.1"/>
    </source>
</evidence>
<dbReference type="Pfam" id="PF13177">
    <property type="entry name" value="DNA_pol3_delta2"/>
    <property type="match status" value="1"/>
</dbReference>
<dbReference type="GO" id="GO:0003887">
    <property type="term" value="F:DNA-directed DNA polymerase activity"/>
    <property type="evidence" value="ECO:0007669"/>
    <property type="project" value="UniProtKB-EC"/>
</dbReference>
<keyword evidence="2" id="KW-1185">Reference proteome</keyword>
<dbReference type="InterPro" id="IPR027417">
    <property type="entry name" value="P-loop_NTPase"/>
</dbReference>
<keyword evidence="1" id="KW-0808">Transferase</keyword>
<dbReference type="AlphaFoldDB" id="A0A7W9AKX2"/>
<comment type="caution">
    <text evidence="1">The sequence shown here is derived from an EMBL/GenBank/DDBJ whole genome shotgun (WGS) entry which is preliminary data.</text>
</comment>
<dbReference type="RefSeq" id="WP_184020651.1">
    <property type="nucleotide sequence ID" value="NZ_JACIJC010000005.1"/>
</dbReference>
<keyword evidence="1" id="KW-0548">Nucleotidyltransferase</keyword>
<dbReference type="GO" id="GO:0006261">
    <property type="term" value="P:DNA-templated DNA replication"/>
    <property type="evidence" value="ECO:0007669"/>
    <property type="project" value="TreeGrafter"/>
</dbReference>
<dbReference type="SUPFAM" id="SSF52540">
    <property type="entry name" value="P-loop containing nucleoside triphosphate hydrolases"/>
    <property type="match status" value="1"/>
</dbReference>
<reference evidence="1 2" key="1">
    <citation type="submission" date="2020-08" db="EMBL/GenBank/DDBJ databases">
        <title>Genomic Encyclopedia of Type Strains, Phase IV (KMG-IV): sequencing the most valuable type-strain genomes for metagenomic binning, comparative biology and taxonomic classification.</title>
        <authorList>
            <person name="Goeker M."/>
        </authorList>
    </citation>
    <scope>NUCLEOTIDE SEQUENCE [LARGE SCALE GENOMIC DNA]</scope>
    <source>
        <strain evidence="1 2">DSM 25079</strain>
    </source>
</reference>
<organism evidence="1 2">
    <name type="scientific">Sphingobium boeckii</name>
    <dbReference type="NCBI Taxonomy" id="1082345"/>
    <lineage>
        <taxon>Bacteria</taxon>
        <taxon>Pseudomonadati</taxon>
        <taxon>Pseudomonadota</taxon>
        <taxon>Alphaproteobacteria</taxon>
        <taxon>Sphingomonadales</taxon>
        <taxon>Sphingomonadaceae</taxon>
        <taxon>Sphingobium</taxon>
    </lineage>
</organism>
<evidence type="ECO:0000313" key="2">
    <source>
        <dbReference type="Proteomes" id="UP000549617"/>
    </source>
</evidence>
<protein>
    <submittedName>
        <fullName evidence="1">DNA polymerase-3 subunit delta</fullName>
        <ecNumber evidence="1">2.7.7.7</ecNumber>
    </submittedName>
</protein>
<gene>
    <name evidence="1" type="ORF">FHS49_003337</name>
</gene>
<dbReference type="NCBIfam" id="NF005677">
    <property type="entry name" value="PRK07471.1"/>
    <property type="match status" value="1"/>
</dbReference>
<accession>A0A7W9AKX2</accession>
<dbReference type="GO" id="GO:0009360">
    <property type="term" value="C:DNA polymerase III complex"/>
    <property type="evidence" value="ECO:0007669"/>
    <property type="project" value="TreeGrafter"/>
</dbReference>
<name>A0A7W9AKX2_9SPHN</name>
<dbReference type="PANTHER" id="PTHR11669">
    <property type="entry name" value="REPLICATION FACTOR C / DNA POLYMERASE III GAMMA-TAU SUBUNIT"/>
    <property type="match status" value="1"/>
</dbReference>
<dbReference type="EMBL" id="JACIJC010000005">
    <property type="protein sequence ID" value="MBB5687309.1"/>
    <property type="molecule type" value="Genomic_DNA"/>
</dbReference>
<dbReference type="Gene3D" id="3.40.50.300">
    <property type="entry name" value="P-loop containing nucleotide triphosphate hydrolases"/>
    <property type="match status" value="1"/>
</dbReference>
<dbReference type="PANTHER" id="PTHR11669:SF8">
    <property type="entry name" value="DNA POLYMERASE III SUBUNIT DELTA"/>
    <property type="match status" value="1"/>
</dbReference>
<proteinExistence type="predicted"/>
<sequence length="325" mass="34813">MTSLYGHDTEIAAFSDAIGSGRMHHAWLLTGPQGVGKARFADMAALRYLAEGMGPVSAPGIEVPAEHPAARYIAAGSHPDFQRLERIFRDKTNDYARNINIEQVRGLQGLFATTPSFSTRRAIVIDSIDDLERGAANALLKNLEEPPTDSLFLLVSHAPGRLLPTIRSRCRVLRFGPLADPVVGRILRETLDDAAPDEIDALVKAGEGSPGRAMGYAGLDIGTLDRAMDEIARTGDPYNAARATLAKSLATKAAQMRYEAFLQRVPAFIAARAKERSGPALHDALGRWEEARNLAGGAVGLSLDPQGVVFELATILSGLAPKAAR</sequence>